<proteinExistence type="predicted"/>
<reference evidence="3" key="1">
    <citation type="submission" date="2017-06" db="EMBL/GenBank/DDBJ databases">
        <authorList>
            <person name="Varghese N."/>
            <person name="Submissions S."/>
        </authorList>
    </citation>
    <scope>NUCLEOTIDE SEQUENCE [LARGE SCALE GENOMIC DNA]</scope>
    <source>
        <strain evidence="3">NKM1</strain>
    </source>
</reference>
<dbReference type="AlphaFoldDB" id="A0A239HC12"/>
<name>A0A239HC12_9BACT</name>
<sequence>MTNAILLAIVTGNVTNPKEIRNLRIPFTANILLLTLLCIGLVAAVYKLRG</sequence>
<keyword evidence="1" id="KW-1133">Transmembrane helix</keyword>
<keyword evidence="1" id="KW-0472">Membrane</keyword>
<dbReference type="Proteomes" id="UP000198432">
    <property type="component" value="Unassembled WGS sequence"/>
</dbReference>
<evidence type="ECO:0000256" key="1">
    <source>
        <dbReference type="SAM" id="Phobius"/>
    </source>
</evidence>
<dbReference type="EMBL" id="FZOQ01000013">
    <property type="protein sequence ID" value="SNS78917.1"/>
    <property type="molecule type" value="Genomic_DNA"/>
</dbReference>
<keyword evidence="3" id="KW-1185">Reference proteome</keyword>
<evidence type="ECO:0000313" key="3">
    <source>
        <dbReference type="Proteomes" id="UP000198432"/>
    </source>
</evidence>
<accession>A0A239HC12</accession>
<protein>
    <submittedName>
        <fullName evidence="2">Uncharacterized protein</fullName>
    </submittedName>
</protein>
<gene>
    <name evidence="2" type="ORF">SAMN06296052_11379</name>
</gene>
<evidence type="ECO:0000313" key="2">
    <source>
        <dbReference type="EMBL" id="SNS78917.1"/>
    </source>
</evidence>
<feature type="transmembrane region" description="Helical" evidence="1">
    <location>
        <begin position="27"/>
        <end position="46"/>
    </location>
</feature>
<keyword evidence="1" id="KW-0812">Transmembrane</keyword>
<organism evidence="2 3">
    <name type="scientific">Pontibacter ummariensis</name>
    <dbReference type="NCBI Taxonomy" id="1610492"/>
    <lineage>
        <taxon>Bacteria</taxon>
        <taxon>Pseudomonadati</taxon>
        <taxon>Bacteroidota</taxon>
        <taxon>Cytophagia</taxon>
        <taxon>Cytophagales</taxon>
        <taxon>Hymenobacteraceae</taxon>
        <taxon>Pontibacter</taxon>
    </lineage>
</organism>